<dbReference type="PANTHER" id="PTHR46481:SF10">
    <property type="entry name" value="ZINC FINGER BED DOMAIN-CONTAINING PROTEIN 39"/>
    <property type="match status" value="1"/>
</dbReference>
<organism evidence="7 8">
    <name type="scientific">Dryococelus australis</name>
    <dbReference type="NCBI Taxonomy" id="614101"/>
    <lineage>
        <taxon>Eukaryota</taxon>
        <taxon>Metazoa</taxon>
        <taxon>Ecdysozoa</taxon>
        <taxon>Arthropoda</taxon>
        <taxon>Hexapoda</taxon>
        <taxon>Insecta</taxon>
        <taxon>Pterygota</taxon>
        <taxon>Neoptera</taxon>
        <taxon>Polyneoptera</taxon>
        <taxon>Phasmatodea</taxon>
        <taxon>Verophasmatodea</taxon>
        <taxon>Anareolatae</taxon>
        <taxon>Phasmatidae</taxon>
        <taxon>Eurycanthinae</taxon>
        <taxon>Dryococelus</taxon>
    </lineage>
</organism>
<proteinExistence type="predicted"/>
<keyword evidence="4" id="KW-0862">Zinc</keyword>
<dbReference type="EMBL" id="JARBHB010000004">
    <property type="protein sequence ID" value="KAJ8885260.1"/>
    <property type="molecule type" value="Genomic_DNA"/>
</dbReference>
<dbReference type="InterPro" id="IPR008906">
    <property type="entry name" value="HATC_C_dom"/>
</dbReference>
<keyword evidence="3" id="KW-0863">Zinc-finger</keyword>
<evidence type="ECO:0000256" key="4">
    <source>
        <dbReference type="ARBA" id="ARBA00022833"/>
    </source>
</evidence>
<evidence type="ECO:0000259" key="6">
    <source>
        <dbReference type="Pfam" id="PF05699"/>
    </source>
</evidence>
<evidence type="ECO:0000256" key="5">
    <source>
        <dbReference type="ARBA" id="ARBA00023242"/>
    </source>
</evidence>
<dbReference type="InterPro" id="IPR052035">
    <property type="entry name" value="ZnF_BED_domain_contain"/>
</dbReference>
<accession>A0ABQ9HLS9</accession>
<reference evidence="7 8" key="1">
    <citation type="submission" date="2023-02" db="EMBL/GenBank/DDBJ databases">
        <title>LHISI_Scaffold_Assembly.</title>
        <authorList>
            <person name="Stuart O.P."/>
            <person name="Cleave R."/>
            <person name="Magrath M.J.L."/>
            <person name="Mikheyev A.S."/>
        </authorList>
    </citation>
    <scope>NUCLEOTIDE SEQUENCE [LARGE SCALE GENOMIC DNA]</scope>
    <source>
        <strain evidence="7">Daus_M_001</strain>
        <tissue evidence="7">Leg muscle</tissue>
    </source>
</reference>
<evidence type="ECO:0000256" key="1">
    <source>
        <dbReference type="ARBA" id="ARBA00004123"/>
    </source>
</evidence>
<evidence type="ECO:0000313" key="7">
    <source>
        <dbReference type="EMBL" id="KAJ8885260.1"/>
    </source>
</evidence>
<dbReference type="InterPro" id="IPR012337">
    <property type="entry name" value="RNaseH-like_sf"/>
</dbReference>
<name>A0ABQ9HLS9_9NEOP</name>
<sequence length="224" mass="26040">MDNINCVATIVDPQYKPALFQNETERMHAIALLKKLIPDVIVDDAQNDGIQDHQVEKAPNKLPLSIQGYEPDPKMKAIDTYLAAPRLARHCNPHDWWRKNQHIAANFLAMPATQVASERVFSTARNIVTCRRELLLPRHVDELTFLHDNLNINRGHEEEWAGTWTHKRRQLPQKLPEEKLTHWQQPYPSLLTPFQRNSIFPTWSRMTRHFNLPDNVTAQKGNKP</sequence>
<comment type="caution">
    <text evidence="7">The sequence shown here is derived from an EMBL/GenBank/DDBJ whole genome shotgun (WGS) entry which is preliminary data.</text>
</comment>
<dbReference type="Pfam" id="PF05699">
    <property type="entry name" value="Dimer_Tnp_hAT"/>
    <property type="match status" value="1"/>
</dbReference>
<gene>
    <name evidence="7" type="ORF">PR048_011457</name>
</gene>
<keyword evidence="5" id="KW-0539">Nucleus</keyword>
<evidence type="ECO:0000313" key="8">
    <source>
        <dbReference type="Proteomes" id="UP001159363"/>
    </source>
</evidence>
<dbReference type="PANTHER" id="PTHR46481">
    <property type="entry name" value="ZINC FINGER BED DOMAIN-CONTAINING PROTEIN 4"/>
    <property type="match status" value="1"/>
</dbReference>
<evidence type="ECO:0000256" key="2">
    <source>
        <dbReference type="ARBA" id="ARBA00022723"/>
    </source>
</evidence>
<keyword evidence="8" id="KW-1185">Reference proteome</keyword>
<keyword evidence="2" id="KW-0479">Metal-binding</keyword>
<dbReference type="Proteomes" id="UP001159363">
    <property type="component" value="Chromosome X"/>
</dbReference>
<dbReference type="SUPFAM" id="SSF53098">
    <property type="entry name" value="Ribonuclease H-like"/>
    <property type="match status" value="1"/>
</dbReference>
<feature type="domain" description="HAT C-terminal dimerisation" evidence="6">
    <location>
        <begin position="78"/>
        <end position="150"/>
    </location>
</feature>
<comment type="subcellular location">
    <subcellularLocation>
        <location evidence="1">Nucleus</location>
    </subcellularLocation>
</comment>
<protein>
    <recommendedName>
        <fullName evidence="6">HAT C-terminal dimerisation domain-containing protein</fullName>
    </recommendedName>
</protein>
<evidence type="ECO:0000256" key="3">
    <source>
        <dbReference type="ARBA" id="ARBA00022771"/>
    </source>
</evidence>